<dbReference type="Gene3D" id="2.170.270.10">
    <property type="entry name" value="SET domain"/>
    <property type="match status" value="1"/>
</dbReference>
<evidence type="ECO:0000256" key="4">
    <source>
        <dbReference type="ARBA" id="ARBA00022679"/>
    </source>
</evidence>
<dbReference type="Proteomes" id="UP000595140">
    <property type="component" value="Unassembled WGS sequence"/>
</dbReference>
<dbReference type="PROSITE" id="PS50280">
    <property type="entry name" value="SET"/>
    <property type="match status" value="1"/>
</dbReference>
<keyword evidence="5" id="KW-0949">S-adenosyl-L-methionine</keyword>
<organism evidence="10 11">
    <name type="scientific">Cuscuta campestris</name>
    <dbReference type="NCBI Taxonomy" id="132261"/>
    <lineage>
        <taxon>Eukaryota</taxon>
        <taxon>Viridiplantae</taxon>
        <taxon>Streptophyta</taxon>
        <taxon>Embryophyta</taxon>
        <taxon>Tracheophyta</taxon>
        <taxon>Spermatophyta</taxon>
        <taxon>Magnoliopsida</taxon>
        <taxon>eudicotyledons</taxon>
        <taxon>Gunneridae</taxon>
        <taxon>Pentapetalae</taxon>
        <taxon>asterids</taxon>
        <taxon>lamiids</taxon>
        <taxon>Solanales</taxon>
        <taxon>Convolvulaceae</taxon>
        <taxon>Cuscuteae</taxon>
        <taxon>Cuscuta</taxon>
        <taxon>Cuscuta subgen. Grammica</taxon>
        <taxon>Cuscuta sect. Cleistogrammica</taxon>
    </lineage>
</organism>
<evidence type="ECO:0000256" key="1">
    <source>
        <dbReference type="ARBA" id="ARBA00004123"/>
    </source>
</evidence>
<dbReference type="SUPFAM" id="SSF82199">
    <property type="entry name" value="SET domain"/>
    <property type="match status" value="1"/>
</dbReference>
<gene>
    <name evidence="10" type="ORF">CCAM_LOCUS37615</name>
</gene>
<comment type="subcellular location">
    <subcellularLocation>
        <location evidence="1">Nucleus</location>
    </subcellularLocation>
</comment>
<comment type="catalytic activity">
    <reaction evidence="8">
        <text>L-lysyl(4)-[histone H3] + 3 S-adenosyl-L-methionine = N(6),N(6),N(6)-trimethyl-L-lysyl(4)-[histone H3] + 3 S-adenosyl-L-homocysteine + 3 H(+)</text>
        <dbReference type="Rhea" id="RHEA:60260"/>
        <dbReference type="Rhea" id="RHEA-COMP:15537"/>
        <dbReference type="Rhea" id="RHEA-COMP:15547"/>
        <dbReference type="ChEBI" id="CHEBI:15378"/>
        <dbReference type="ChEBI" id="CHEBI:29969"/>
        <dbReference type="ChEBI" id="CHEBI:57856"/>
        <dbReference type="ChEBI" id="CHEBI:59789"/>
        <dbReference type="ChEBI" id="CHEBI:61961"/>
        <dbReference type="EC" id="2.1.1.354"/>
    </reaction>
</comment>
<keyword evidence="11" id="KW-1185">Reference proteome</keyword>
<dbReference type="InterPro" id="IPR046341">
    <property type="entry name" value="SET_dom_sf"/>
</dbReference>
<dbReference type="GO" id="GO:0140999">
    <property type="term" value="F:histone H3K4 trimethyltransferase activity"/>
    <property type="evidence" value="ECO:0007669"/>
    <property type="project" value="UniProtKB-EC"/>
</dbReference>
<evidence type="ECO:0000256" key="3">
    <source>
        <dbReference type="ARBA" id="ARBA00022603"/>
    </source>
</evidence>
<proteinExistence type="predicted"/>
<dbReference type="GO" id="GO:0032259">
    <property type="term" value="P:methylation"/>
    <property type="evidence" value="ECO:0007669"/>
    <property type="project" value="UniProtKB-KW"/>
</dbReference>
<protein>
    <recommendedName>
        <fullName evidence="2">[histone H3]-lysine(4) N-trimethyltransferase</fullName>
        <ecNumber evidence="2">2.1.1.354</ecNumber>
    </recommendedName>
</protein>
<sequence length="141" mass="16529">MGPRRHSFAKIRSLNPIKEAEEPKTFSTFRERLRHLQRTKNDRVCFGHSGIHRWGLFARRSIPEGEMVLEYRGEQVRRSIADLRETKYRIEGKDCYLFKISEEVVVDATDKGNIARLINHSCMPNCYARIMSVCDDESRIV</sequence>
<keyword evidence="7" id="KW-0539">Nucleus</keyword>
<dbReference type="Pfam" id="PF00856">
    <property type="entry name" value="SET"/>
    <property type="match status" value="1"/>
</dbReference>
<dbReference type="GO" id="GO:0048188">
    <property type="term" value="C:Set1C/COMPASS complex"/>
    <property type="evidence" value="ECO:0007669"/>
    <property type="project" value="TreeGrafter"/>
</dbReference>
<dbReference type="InterPro" id="IPR001214">
    <property type="entry name" value="SET_dom"/>
</dbReference>
<evidence type="ECO:0000259" key="9">
    <source>
        <dbReference type="PROSITE" id="PS50280"/>
    </source>
</evidence>
<dbReference type="EC" id="2.1.1.354" evidence="2"/>
<dbReference type="InterPro" id="IPR044570">
    <property type="entry name" value="Set1-like"/>
</dbReference>
<name>A0A484N4S7_9ASTE</name>
<evidence type="ECO:0000256" key="5">
    <source>
        <dbReference type="ARBA" id="ARBA00022691"/>
    </source>
</evidence>
<evidence type="ECO:0000256" key="6">
    <source>
        <dbReference type="ARBA" id="ARBA00022853"/>
    </source>
</evidence>
<evidence type="ECO:0000256" key="2">
    <source>
        <dbReference type="ARBA" id="ARBA00012182"/>
    </source>
</evidence>
<dbReference type="PANTHER" id="PTHR45814:SF2">
    <property type="entry name" value="HISTONE-LYSINE N-METHYLTRANSFERASE SETD1"/>
    <property type="match status" value="1"/>
</dbReference>
<evidence type="ECO:0000313" key="10">
    <source>
        <dbReference type="EMBL" id="VFQ95839.1"/>
    </source>
</evidence>
<reference evidence="10 11" key="1">
    <citation type="submission" date="2018-04" db="EMBL/GenBank/DDBJ databases">
        <authorList>
            <person name="Vogel A."/>
        </authorList>
    </citation>
    <scope>NUCLEOTIDE SEQUENCE [LARGE SCALE GENOMIC DNA]</scope>
</reference>
<feature type="domain" description="SET" evidence="9">
    <location>
        <begin position="42"/>
        <end position="141"/>
    </location>
</feature>
<keyword evidence="4" id="KW-0808">Transferase</keyword>
<keyword evidence="3" id="KW-0489">Methyltransferase</keyword>
<accession>A0A484N4S7</accession>
<evidence type="ECO:0000313" key="11">
    <source>
        <dbReference type="Proteomes" id="UP000595140"/>
    </source>
</evidence>
<dbReference type="SMART" id="SM00317">
    <property type="entry name" value="SET"/>
    <property type="match status" value="1"/>
</dbReference>
<dbReference type="AlphaFoldDB" id="A0A484N4S7"/>
<dbReference type="EMBL" id="OOIL02005790">
    <property type="protein sequence ID" value="VFQ95839.1"/>
    <property type="molecule type" value="Genomic_DNA"/>
</dbReference>
<dbReference type="OrthoDB" id="308383at2759"/>
<dbReference type="PANTHER" id="PTHR45814">
    <property type="entry name" value="HISTONE-LYSINE N-METHYLTRANSFERASE SETD1"/>
    <property type="match status" value="1"/>
</dbReference>
<evidence type="ECO:0000256" key="8">
    <source>
        <dbReference type="ARBA" id="ARBA00047571"/>
    </source>
</evidence>
<evidence type="ECO:0000256" key="7">
    <source>
        <dbReference type="ARBA" id="ARBA00023242"/>
    </source>
</evidence>
<keyword evidence="6" id="KW-0156">Chromatin regulator</keyword>